<evidence type="ECO:0000313" key="2">
    <source>
        <dbReference type="EMBL" id="ROT39300.1"/>
    </source>
</evidence>
<dbReference type="AlphaFoldDB" id="A0A3N2PXP1"/>
<dbReference type="Proteomes" id="UP000272025">
    <property type="component" value="Unassembled WGS sequence"/>
</dbReference>
<gene>
    <name evidence="2" type="ORF">SODALDRAFT_359181</name>
</gene>
<keyword evidence="1" id="KW-0812">Transmembrane</keyword>
<keyword evidence="1" id="KW-1133">Transmembrane helix</keyword>
<feature type="transmembrane region" description="Helical" evidence="1">
    <location>
        <begin position="17"/>
        <end position="41"/>
    </location>
</feature>
<proteinExistence type="predicted"/>
<accession>A0A3N2PXP1</accession>
<evidence type="ECO:0000313" key="3">
    <source>
        <dbReference type="Proteomes" id="UP000272025"/>
    </source>
</evidence>
<protein>
    <submittedName>
        <fullName evidence="2">Uncharacterized protein</fullName>
    </submittedName>
</protein>
<evidence type="ECO:0000256" key="1">
    <source>
        <dbReference type="SAM" id="Phobius"/>
    </source>
</evidence>
<sequence>MVKEREGERRLGLAMPYLLFVCAEMMVVGTSHFVGVATMVARLELQKIKDQ</sequence>
<organism evidence="2 3">
    <name type="scientific">Sodiomyces alkalinus (strain CBS 110278 / VKM F-3762 / F11)</name>
    <name type="common">Alkaliphilic filamentous fungus</name>
    <dbReference type="NCBI Taxonomy" id="1314773"/>
    <lineage>
        <taxon>Eukaryota</taxon>
        <taxon>Fungi</taxon>
        <taxon>Dikarya</taxon>
        <taxon>Ascomycota</taxon>
        <taxon>Pezizomycotina</taxon>
        <taxon>Sordariomycetes</taxon>
        <taxon>Hypocreomycetidae</taxon>
        <taxon>Glomerellales</taxon>
        <taxon>Plectosphaerellaceae</taxon>
        <taxon>Sodiomyces</taxon>
    </lineage>
</organism>
<keyword evidence="1" id="KW-0472">Membrane</keyword>
<name>A0A3N2PXP1_SODAK</name>
<dbReference type="RefSeq" id="XP_028467106.1">
    <property type="nucleotide sequence ID" value="XM_028614159.1"/>
</dbReference>
<reference evidence="2 3" key="1">
    <citation type="journal article" date="2018" name="Mol. Ecol.">
        <title>The obligate alkalophilic soda-lake fungus Sodiomyces alkalinus has shifted to a protein diet.</title>
        <authorList>
            <person name="Grum-Grzhimaylo A.A."/>
            <person name="Falkoski D.L."/>
            <person name="van den Heuvel J."/>
            <person name="Valero-Jimenez C.A."/>
            <person name="Min B."/>
            <person name="Choi I.G."/>
            <person name="Lipzen A."/>
            <person name="Daum C.G."/>
            <person name="Aanen D.K."/>
            <person name="Tsang A."/>
            <person name="Henrissat B."/>
            <person name="Bilanenko E.N."/>
            <person name="de Vries R.P."/>
            <person name="van Kan J.A.L."/>
            <person name="Grigoriev I.V."/>
            <person name="Debets A.J.M."/>
        </authorList>
    </citation>
    <scope>NUCLEOTIDE SEQUENCE [LARGE SCALE GENOMIC DNA]</scope>
    <source>
        <strain evidence="2 3">F11</strain>
    </source>
</reference>
<dbReference type="EMBL" id="ML119054">
    <property type="protein sequence ID" value="ROT39300.1"/>
    <property type="molecule type" value="Genomic_DNA"/>
</dbReference>
<keyword evidence="3" id="KW-1185">Reference proteome</keyword>
<dbReference type="GeneID" id="39582637"/>